<dbReference type="Proteomes" id="UP000091857">
    <property type="component" value="Chromosome 18"/>
</dbReference>
<sequence length="124" mass="13679">MSVLPISSSCGLRAWDSPVQTQMAVAIFNSPLGGEYHENRRMEGKQPAGRRRVFVQTKTGCVLRTEVDRGDNAHTVKRRLQIALKVPTEESCLTFGDMVLSNDLSPVHNDSPLLLTRNIGGPTF</sequence>
<proteinExistence type="predicted"/>
<name>A0ACB7FYS1_MANES</name>
<evidence type="ECO:0000313" key="2">
    <source>
        <dbReference type="Proteomes" id="UP000091857"/>
    </source>
</evidence>
<gene>
    <name evidence="1" type="ORF">MANES_18G038350v8</name>
</gene>
<comment type="caution">
    <text evidence="1">The sequence shown here is derived from an EMBL/GenBank/DDBJ whole genome shotgun (WGS) entry which is preliminary data.</text>
</comment>
<accession>A0ACB7FYS1</accession>
<reference evidence="2" key="1">
    <citation type="journal article" date="2016" name="Nat. Biotechnol.">
        <title>Sequencing wild and cultivated cassava and related species reveals extensive interspecific hybridization and genetic diversity.</title>
        <authorList>
            <person name="Bredeson J.V."/>
            <person name="Lyons J.B."/>
            <person name="Prochnik S.E."/>
            <person name="Wu G.A."/>
            <person name="Ha C.M."/>
            <person name="Edsinger-Gonzales E."/>
            <person name="Grimwood J."/>
            <person name="Schmutz J."/>
            <person name="Rabbi I.Y."/>
            <person name="Egesi C."/>
            <person name="Nauluvula P."/>
            <person name="Lebot V."/>
            <person name="Ndunguru J."/>
            <person name="Mkamilo G."/>
            <person name="Bart R.S."/>
            <person name="Setter T.L."/>
            <person name="Gleadow R.M."/>
            <person name="Kulakow P."/>
            <person name="Ferguson M.E."/>
            <person name="Rounsley S."/>
            <person name="Rokhsar D.S."/>
        </authorList>
    </citation>
    <scope>NUCLEOTIDE SEQUENCE [LARGE SCALE GENOMIC DNA]</scope>
    <source>
        <strain evidence="2">cv. AM560-2</strain>
    </source>
</reference>
<evidence type="ECO:0000313" key="1">
    <source>
        <dbReference type="EMBL" id="KAG8632633.1"/>
    </source>
</evidence>
<organism evidence="1 2">
    <name type="scientific">Manihot esculenta</name>
    <name type="common">Cassava</name>
    <name type="synonym">Jatropha manihot</name>
    <dbReference type="NCBI Taxonomy" id="3983"/>
    <lineage>
        <taxon>Eukaryota</taxon>
        <taxon>Viridiplantae</taxon>
        <taxon>Streptophyta</taxon>
        <taxon>Embryophyta</taxon>
        <taxon>Tracheophyta</taxon>
        <taxon>Spermatophyta</taxon>
        <taxon>Magnoliopsida</taxon>
        <taxon>eudicotyledons</taxon>
        <taxon>Gunneridae</taxon>
        <taxon>Pentapetalae</taxon>
        <taxon>rosids</taxon>
        <taxon>fabids</taxon>
        <taxon>Malpighiales</taxon>
        <taxon>Euphorbiaceae</taxon>
        <taxon>Crotonoideae</taxon>
        <taxon>Manihoteae</taxon>
        <taxon>Manihot</taxon>
    </lineage>
</organism>
<dbReference type="EMBL" id="CM004404">
    <property type="protein sequence ID" value="KAG8632633.1"/>
    <property type="molecule type" value="Genomic_DNA"/>
</dbReference>
<keyword evidence="2" id="KW-1185">Reference proteome</keyword>
<protein>
    <submittedName>
        <fullName evidence="1">Uncharacterized protein</fullName>
    </submittedName>
</protein>